<keyword evidence="4" id="KW-1185">Reference proteome</keyword>
<dbReference type="Proteomes" id="UP000031623">
    <property type="component" value="Chromosome"/>
</dbReference>
<dbReference type="SUPFAM" id="SSF54001">
    <property type="entry name" value="Cysteine proteinases"/>
    <property type="match status" value="1"/>
</dbReference>
<evidence type="ECO:0000313" key="4">
    <source>
        <dbReference type="Proteomes" id="UP000031623"/>
    </source>
</evidence>
<dbReference type="PANTHER" id="PTHR30094">
    <property type="entry name" value="BIFUNCTIONAL GLUTATHIONYLSPERMIDINE SYNTHETASE/AMIDASE-RELATED"/>
    <property type="match status" value="1"/>
</dbReference>
<evidence type="ECO:0000313" key="3">
    <source>
        <dbReference type="EMBL" id="BAP58002.1"/>
    </source>
</evidence>
<name>A0A090AP50_9GAMM</name>
<accession>A0A090AP50</accession>
<dbReference type="KEGG" id="tig:THII_3705"/>
<evidence type="ECO:0000256" key="1">
    <source>
        <dbReference type="SAM" id="SignalP"/>
    </source>
</evidence>
<dbReference type="AlphaFoldDB" id="A0A090AP50"/>
<dbReference type="Gene3D" id="3.90.1720.10">
    <property type="entry name" value="endopeptidase domain like (from Nostoc punctiforme)"/>
    <property type="match status" value="1"/>
</dbReference>
<dbReference type="HOGENOM" id="CLU_086850_0_0_6"/>
<dbReference type="EMBL" id="AP014633">
    <property type="protein sequence ID" value="BAP58002.1"/>
    <property type="molecule type" value="Genomic_DNA"/>
</dbReference>
<reference evidence="3 4" key="1">
    <citation type="journal article" date="2014" name="ISME J.">
        <title>Ecophysiology of Thioploca ingrica as revealed by the complete genome sequence supplemented with proteomic evidence.</title>
        <authorList>
            <person name="Kojima H."/>
            <person name="Ogura Y."/>
            <person name="Yamamoto N."/>
            <person name="Togashi T."/>
            <person name="Mori H."/>
            <person name="Watanabe T."/>
            <person name="Nemoto F."/>
            <person name="Kurokawa K."/>
            <person name="Hayashi T."/>
            <person name="Fukui M."/>
        </authorList>
    </citation>
    <scope>NUCLEOTIDE SEQUENCE [LARGE SCALE GENOMIC DNA]</scope>
</reference>
<dbReference type="InterPro" id="IPR038765">
    <property type="entry name" value="Papain-like_cys_pep_sf"/>
</dbReference>
<feature type="chain" id="PRO_5001852869" evidence="1">
    <location>
        <begin position="28"/>
        <end position="222"/>
    </location>
</feature>
<dbReference type="InterPro" id="IPR051705">
    <property type="entry name" value="Gsp_Synthetase/Amidase"/>
</dbReference>
<keyword evidence="1" id="KW-0732">Signal</keyword>
<dbReference type="GO" id="GO:0016874">
    <property type="term" value="F:ligase activity"/>
    <property type="evidence" value="ECO:0007669"/>
    <property type="project" value="TreeGrafter"/>
</dbReference>
<sequence>MVITWVKKNRISFFLLVNLTLFLSCYADEISSTIIPNLPQACRLDCATPYGEKLGMAIGDVVAYSNCNAQCLVREPYYQNGTYTGIKWQCVEFARRWLLIHQGVVYGDVDIAADIWDKITQVTRVADGKKLKMESHLNGSTQAPQRGDLLIYAQAYLNTGHVAVVTEVNLTAGVIRVAEQNFTNQKWASNNYAREIDLVIKGSRYWLLDAYLLGWKHILSVN</sequence>
<feature type="signal peptide" evidence="1">
    <location>
        <begin position="1"/>
        <end position="27"/>
    </location>
</feature>
<dbReference type="PANTHER" id="PTHR30094:SF0">
    <property type="entry name" value="BIFUNCTIONAL GLUTATHIONYLSPERMIDINE SYNTHETASE_AMIDASE-RELATED"/>
    <property type="match status" value="1"/>
</dbReference>
<dbReference type="STRING" id="40754.THII_3705"/>
<organism evidence="3 4">
    <name type="scientific">Thioploca ingrica</name>
    <dbReference type="NCBI Taxonomy" id="40754"/>
    <lineage>
        <taxon>Bacteria</taxon>
        <taxon>Pseudomonadati</taxon>
        <taxon>Pseudomonadota</taxon>
        <taxon>Gammaproteobacteria</taxon>
        <taxon>Thiotrichales</taxon>
        <taxon>Thiotrichaceae</taxon>
        <taxon>Thioploca</taxon>
    </lineage>
</organism>
<dbReference type="PROSITE" id="PS50911">
    <property type="entry name" value="CHAP"/>
    <property type="match status" value="1"/>
</dbReference>
<proteinExistence type="predicted"/>
<dbReference type="OrthoDB" id="9765517at2"/>
<feature type="domain" description="Peptidase C51" evidence="2">
    <location>
        <begin position="65"/>
        <end position="208"/>
    </location>
</feature>
<gene>
    <name evidence="3" type="ORF">THII_3705</name>
</gene>
<dbReference type="InterPro" id="IPR007921">
    <property type="entry name" value="CHAP_dom"/>
</dbReference>
<dbReference type="Pfam" id="PF05257">
    <property type="entry name" value="CHAP"/>
    <property type="match status" value="1"/>
</dbReference>
<protein>
    <submittedName>
        <fullName evidence="3">D-alanyl-glycyl endopeptidase-like protein</fullName>
    </submittedName>
</protein>
<evidence type="ECO:0000259" key="2">
    <source>
        <dbReference type="PROSITE" id="PS50911"/>
    </source>
</evidence>
<dbReference type="PROSITE" id="PS51257">
    <property type="entry name" value="PROKAR_LIPOPROTEIN"/>
    <property type="match status" value="1"/>
</dbReference>